<dbReference type="CDD" id="cd00590">
    <property type="entry name" value="RRM_SF"/>
    <property type="match status" value="1"/>
</dbReference>
<feature type="compositionally biased region" description="Basic residues" evidence="1">
    <location>
        <begin position="427"/>
        <end position="437"/>
    </location>
</feature>
<dbReference type="SUPFAM" id="SSF54928">
    <property type="entry name" value="RNA-binding domain, RBD"/>
    <property type="match status" value="1"/>
</dbReference>
<sequence>MMGVGNAASSISFSYCGLIPKNPNLTLKTQHLLFKVSSTHNFHFHSKIPATSSTFRRLHARRKDSIAPPAFVSDFDDQYDDIDDDEIDYDDEDDEEFMPFGKMKKWLEEKPRGFGEGKVYDTRTEDKLLEEIEQSRLAQAANINNLKNPNPAAPNKTGHQTKKAPDAIPTGICVSVFNLPKKKNIHRDLKSAFKDVCGILNIIPAVSGNKKTKDPICKGYAFVYFKSEEDAASYDKLLKIVISIAGLENITPGFYNRQTLIAILLREGGEENHPRVFQRLFLVGQFISLTCISSSDWLKQSIAFGKIQKQIKCEMKNSSSSSSFDDKSAGSFSSDTAKSDDLDDSFDDLPPPLVASVMEGQLNADFKMDDSFFEESVSDTSEADDLDKELEDITENVESLSTSDLSGRDSSESRMEPATGSLSLKKQDKKRVSKKKIIAKGGGQKVPKLDIPGSAKRLKMKEKAVLTDVFTKYGLKATMASTKES</sequence>
<evidence type="ECO:0000313" key="3">
    <source>
        <dbReference type="Proteomes" id="UP001314170"/>
    </source>
</evidence>
<feature type="compositionally biased region" description="Low complexity" evidence="1">
    <location>
        <begin position="318"/>
        <end position="336"/>
    </location>
</feature>
<feature type="compositionally biased region" description="Basic and acidic residues" evidence="1">
    <location>
        <begin position="406"/>
        <end position="415"/>
    </location>
</feature>
<protein>
    <recommendedName>
        <fullName evidence="4">RRM domain-containing protein</fullName>
    </recommendedName>
</protein>
<feature type="region of interest" description="Disordered" evidence="1">
    <location>
        <begin position="143"/>
        <end position="164"/>
    </location>
</feature>
<dbReference type="EMBL" id="CAWUPB010000851">
    <property type="protein sequence ID" value="CAK7326953.1"/>
    <property type="molecule type" value="Genomic_DNA"/>
</dbReference>
<name>A0AAV1QZ59_9ROSI</name>
<feature type="compositionally biased region" description="Low complexity" evidence="1">
    <location>
        <begin position="143"/>
        <end position="155"/>
    </location>
</feature>
<accession>A0AAV1QZ59</accession>
<dbReference type="InterPro" id="IPR012677">
    <property type="entry name" value="Nucleotide-bd_a/b_plait_sf"/>
</dbReference>
<dbReference type="AlphaFoldDB" id="A0AAV1QZ59"/>
<evidence type="ECO:0008006" key="4">
    <source>
        <dbReference type="Google" id="ProtNLM"/>
    </source>
</evidence>
<dbReference type="PANTHER" id="PTHR37200:SF1">
    <property type="entry name" value="RNA-BINDING (RRM_RBD_RNP MOTIFS) FAMILY PROTEIN"/>
    <property type="match status" value="1"/>
</dbReference>
<feature type="region of interest" description="Disordered" evidence="1">
    <location>
        <begin position="317"/>
        <end position="350"/>
    </location>
</feature>
<dbReference type="Gene3D" id="3.30.70.330">
    <property type="match status" value="1"/>
</dbReference>
<reference evidence="2 3" key="1">
    <citation type="submission" date="2024-01" db="EMBL/GenBank/DDBJ databases">
        <authorList>
            <person name="Waweru B."/>
        </authorList>
    </citation>
    <scope>NUCLEOTIDE SEQUENCE [LARGE SCALE GENOMIC DNA]</scope>
</reference>
<feature type="compositionally biased region" description="Polar residues" evidence="1">
    <location>
        <begin position="396"/>
        <end position="405"/>
    </location>
</feature>
<proteinExistence type="predicted"/>
<organism evidence="2 3">
    <name type="scientific">Dovyalis caffra</name>
    <dbReference type="NCBI Taxonomy" id="77055"/>
    <lineage>
        <taxon>Eukaryota</taxon>
        <taxon>Viridiplantae</taxon>
        <taxon>Streptophyta</taxon>
        <taxon>Embryophyta</taxon>
        <taxon>Tracheophyta</taxon>
        <taxon>Spermatophyta</taxon>
        <taxon>Magnoliopsida</taxon>
        <taxon>eudicotyledons</taxon>
        <taxon>Gunneridae</taxon>
        <taxon>Pentapetalae</taxon>
        <taxon>rosids</taxon>
        <taxon>fabids</taxon>
        <taxon>Malpighiales</taxon>
        <taxon>Salicaceae</taxon>
        <taxon>Flacourtieae</taxon>
        <taxon>Dovyalis</taxon>
    </lineage>
</organism>
<comment type="caution">
    <text evidence="2">The sequence shown here is derived from an EMBL/GenBank/DDBJ whole genome shotgun (WGS) entry which is preliminary data.</text>
</comment>
<keyword evidence="3" id="KW-1185">Reference proteome</keyword>
<dbReference type="PANTHER" id="PTHR37200">
    <property type="entry name" value="RNA-BINDING (RRM/RBD/RNP MOTIFS) FAMILY PROTEIN"/>
    <property type="match status" value="1"/>
</dbReference>
<dbReference type="Proteomes" id="UP001314170">
    <property type="component" value="Unassembled WGS sequence"/>
</dbReference>
<dbReference type="GO" id="GO:0003676">
    <property type="term" value="F:nucleic acid binding"/>
    <property type="evidence" value="ECO:0007669"/>
    <property type="project" value="InterPro"/>
</dbReference>
<gene>
    <name evidence="2" type="ORF">DCAF_LOCUS4660</name>
</gene>
<dbReference type="InterPro" id="IPR035979">
    <property type="entry name" value="RBD_domain_sf"/>
</dbReference>
<evidence type="ECO:0000256" key="1">
    <source>
        <dbReference type="SAM" id="MobiDB-lite"/>
    </source>
</evidence>
<feature type="region of interest" description="Disordered" evidence="1">
    <location>
        <begin position="394"/>
        <end position="437"/>
    </location>
</feature>
<evidence type="ECO:0000313" key="2">
    <source>
        <dbReference type="EMBL" id="CAK7326953.1"/>
    </source>
</evidence>